<evidence type="ECO:0000256" key="1">
    <source>
        <dbReference type="SAM" id="MobiDB-lite"/>
    </source>
</evidence>
<dbReference type="InterPro" id="IPR013780">
    <property type="entry name" value="Glyco_hydro_b"/>
</dbReference>
<dbReference type="EMBL" id="SMLB01000017">
    <property type="protein sequence ID" value="TDD68877.1"/>
    <property type="molecule type" value="Genomic_DNA"/>
</dbReference>
<dbReference type="PANTHER" id="PTHR31084">
    <property type="entry name" value="ALPHA-L-FUCOSIDASE 2"/>
    <property type="match status" value="1"/>
</dbReference>
<organism evidence="3 4">
    <name type="scientific">Jiangella aurantiaca</name>
    <dbReference type="NCBI Taxonomy" id="2530373"/>
    <lineage>
        <taxon>Bacteria</taxon>
        <taxon>Bacillati</taxon>
        <taxon>Actinomycetota</taxon>
        <taxon>Actinomycetes</taxon>
        <taxon>Jiangellales</taxon>
        <taxon>Jiangellaceae</taxon>
        <taxon>Jiangella</taxon>
    </lineage>
</organism>
<name>A0A4V2YS51_9ACTN</name>
<comment type="caution">
    <text evidence="3">The sequence shown here is derived from an EMBL/GenBank/DDBJ whole genome shotgun (WGS) entry which is preliminary data.</text>
</comment>
<dbReference type="Proteomes" id="UP000295217">
    <property type="component" value="Unassembled WGS sequence"/>
</dbReference>
<evidence type="ECO:0000259" key="2">
    <source>
        <dbReference type="Pfam" id="PF22124"/>
    </source>
</evidence>
<protein>
    <recommendedName>
        <fullName evidence="2">Glycosyl hydrolase family 95 catalytic domain-containing protein</fullName>
    </recommendedName>
</protein>
<dbReference type="GO" id="GO:0004560">
    <property type="term" value="F:alpha-L-fucosidase activity"/>
    <property type="evidence" value="ECO:0007669"/>
    <property type="project" value="TreeGrafter"/>
</dbReference>
<dbReference type="RefSeq" id="WP_132103774.1">
    <property type="nucleotide sequence ID" value="NZ_SMLB01000017.1"/>
</dbReference>
<proteinExistence type="predicted"/>
<dbReference type="SUPFAM" id="SSF48208">
    <property type="entry name" value="Six-hairpin glycosidases"/>
    <property type="match status" value="1"/>
</dbReference>
<dbReference type="PANTHER" id="PTHR31084:SF0">
    <property type="entry name" value="ALPHA-L-FUCOSIDASE 2"/>
    <property type="match status" value="1"/>
</dbReference>
<accession>A0A4V2YS51</accession>
<keyword evidence="4" id="KW-1185">Reference proteome</keyword>
<reference evidence="3 4" key="1">
    <citation type="submission" date="2019-02" db="EMBL/GenBank/DDBJ databases">
        <title>Draft genome sequences of novel Actinobacteria.</title>
        <authorList>
            <person name="Sahin N."/>
            <person name="Ay H."/>
            <person name="Saygin H."/>
        </authorList>
    </citation>
    <scope>NUCLEOTIDE SEQUENCE [LARGE SCALE GENOMIC DNA]</scope>
    <source>
        <strain evidence="3 4">8K307</strain>
    </source>
</reference>
<dbReference type="InterPro" id="IPR012341">
    <property type="entry name" value="6hp_glycosidase-like_sf"/>
</dbReference>
<dbReference type="Gene3D" id="2.60.40.1180">
    <property type="entry name" value="Golgi alpha-mannosidase II"/>
    <property type="match status" value="1"/>
</dbReference>
<dbReference type="InterPro" id="IPR008928">
    <property type="entry name" value="6-hairpin_glycosidase_sf"/>
</dbReference>
<sequence length="1088" mass="117681">MAPLPAGSAPPESGRTTTAWRDGVLQVETEDLVSRSDLALEQAPWRDFESMPVGNGHVGAAVWAENGFTAQLNRNDTFPDLKSAGQLVIPGLFELSSAGDYTGRLDMYDGQLRQSGGGLSTVSYIRADADQFVVEVSGADPDETQTVELRLWDGREPAAYADGGIVALAETFTDEDSGITTGAIAAVTVLGRHVTAEVVDDVTVRLTFTPAADGSFRVVAGVPAYTGGDVGGAAAEALTGADAVDLEAGHLAWWADFWAGVAPMRVASSDGVGEYMENLRIQQLYTTAATQRAEVPTGQAGAANMLYPFEDQMISPDFWFHFNLRQQVFANFGAGTAEFNDAYLSLYIDRLPQMLAWTRQAWPGTEGVCVPELLRFDGTGGACDGEIGPAFLNRVISTGPEVAHDIWKQYLYTGDESVVEEGYPLMREVVRFYLSLLEEGEDGRVHLHDVNSLETQWDTTDPTPDLAAMKVMFPIVADLAEQNGDADLAAELRATIPKLPEFRTTTRNGVDVMAWSATDEPAKNTQNVDLEPLMPWGLFGIGSQLMRDTFQQRVFPLTREWDESPIWAARLGLPEDMERLLVEGTVDLQKFPNGFTGHGKNDDPASIHNYYSSWSAIVASSLQEALVQAHEGVVRIAPSWIDDWDVDGTVVIPGGHRVSTQVRDGVPNLVGIEAAADDTLRIANPWPGERIRVVDGADPAASIVRPTDAEEIDLTVEAGSSYVVERVGAPLRSFPFEEIGGRPAAEARHLGGQTLGVESSTPEIRSDVVDVAGPRHLDRLVRAHDGVDHLLESSDVLDGLPDVLDGTAMVRGAPDDAENAAPEDYLTLDLSRPADVYVAFDERGEGTWWPGWLQEQGFTRTDLTVGTHDFLQSIALEPDGRMRASGSGVTLLKEGADWGDQILDVTVQQVQVGTSVMFRAQDARNGYVWQIGGSLGSDGGLGQLQMYRMVDGRMTRIGQVNPIVPAARNEYRLRVEAVGDRIRTFLDGKLVDDRVDGTFAAGRAGIRMAGNEIGEFDRFTVTTPDGATLFDDDFSGDLSAWDVPADRENISLVVWTKHLPAGRHALGPNSGVDGDGGVPYVTFIDDTP</sequence>
<dbReference type="GO" id="GO:0005975">
    <property type="term" value="P:carbohydrate metabolic process"/>
    <property type="evidence" value="ECO:0007669"/>
    <property type="project" value="InterPro"/>
</dbReference>
<dbReference type="Gene3D" id="1.50.10.10">
    <property type="match status" value="1"/>
</dbReference>
<dbReference type="Gene3D" id="2.60.120.560">
    <property type="entry name" value="Exo-inulinase, domain 1"/>
    <property type="match status" value="1"/>
</dbReference>
<dbReference type="AlphaFoldDB" id="A0A4V2YS51"/>
<feature type="region of interest" description="Disordered" evidence="1">
    <location>
        <begin position="1"/>
        <end position="21"/>
    </location>
</feature>
<evidence type="ECO:0000313" key="3">
    <source>
        <dbReference type="EMBL" id="TDD68877.1"/>
    </source>
</evidence>
<dbReference type="OrthoDB" id="9816459at2"/>
<dbReference type="Pfam" id="PF22124">
    <property type="entry name" value="Glyco_hydro_95_cat"/>
    <property type="match status" value="1"/>
</dbReference>
<gene>
    <name evidence="3" type="ORF">E1262_14095</name>
</gene>
<feature type="domain" description="Glycosyl hydrolase family 95 catalytic" evidence="2">
    <location>
        <begin position="348"/>
        <end position="520"/>
    </location>
</feature>
<evidence type="ECO:0000313" key="4">
    <source>
        <dbReference type="Proteomes" id="UP000295217"/>
    </source>
</evidence>
<dbReference type="InterPro" id="IPR054363">
    <property type="entry name" value="GH95_cat"/>
</dbReference>